<evidence type="ECO:0008006" key="4">
    <source>
        <dbReference type="Google" id="ProtNLM"/>
    </source>
</evidence>
<dbReference type="Proteomes" id="UP000317881">
    <property type="component" value="Unassembled WGS sequence"/>
</dbReference>
<name>A0A4Y3VIE0_9ACTN</name>
<evidence type="ECO:0000313" key="3">
    <source>
        <dbReference type="Proteomes" id="UP000317881"/>
    </source>
</evidence>
<sequence length="160" mass="17254">MKLGRVMAAVALLAPIPFAGMTEPAAAVDSHTVLIRGSISAHDCCSIWGGNEWRSETVKSDDVRTHNRPWVTTWRSVCAGQEARAVLLVDIFLNNQEKVVVAATLKLYEGASCSSNDNDGEDYRATTVALGASRQVDLAVDSHEWGSDDKARASFIVLHG</sequence>
<protein>
    <recommendedName>
        <fullName evidence="4">Secreted protein</fullName>
    </recommendedName>
</protein>
<comment type="caution">
    <text evidence="2">The sequence shown here is derived from an EMBL/GenBank/DDBJ whole genome shotgun (WGS) entry which is preliminary data.</text>
</comment>
<reference evidence="2 3" key="1">
    <citation type="submission" date="2019-06" db="EMBL/GenBank/DDBJ databases">
        <title>Whole genome shotgun sequence of Streptomyces spinoverrucosus NBRC 14228.</title>
        <authorList>
            <person name="Hosoyama A."/>
            <person name="Uohara A."/>
            <person name="Ohji S."/>
            <person name="Ichikawa N."/>
        </authorList>
    </citation>
    <scope>NUCLEOTIDE SEQUENCE [LARGE SCALE GENOMIC DNA]</scope>
    <source>
        <strain evidence="2 3">NBRC 14228</strain>
    </source>
</reference>
<organism evidence="2 3">
    <name type="scientific">Streptomyces spinoverrucosus</name>
    <dbReference type="NCBI Taxonomy" id="284043"/>
    <lineage>
        <taxon>Bacteria</taxon>
        <taxon>Bacillati</taxon>
        <taxon>Actinomycetota</taxon>
        <taxon>Actinomycetes</taxon>
        <taxon>Kitasatosporales</taxon>
        <taxon>Streptomycetaceae</taxon>
        <taxon>Streptomyces</taxon>
    </lineage>
</organism>
<proteinExistence type="predicted"/>
<dbReference type="AlphaFoldDB" id="A0A4Y3VIE0"/>
<feature type="signal peptide" evidence="1">
    <location>
        <begin position="1"/>
        <end position="19"/>
    </location>
</feature>
<evidence type="ECO:0000256" key="1">
    <source>
        <dbReference type="SAM" id="SignalP"/>
    </source>
</evidence>
<dbReference type="EMBL" id="BJND01000024">
    <property type="protein sequence ID" value="GEC05925.1"/>
    <property type="molecule type" value="Genomic_DNA"/>
</dbReference>
<gene>
    <name evidence="2" type="ORF">SSP24_35800</name>
</gene>
<feature type="chain" id="PRO_5039143400" description="Secreted protein" evidence="1">
    <location>
        <begin position="20"/>
        <end position="160"/>
    </location>
</feature>
<keyword evidence="3" id="KW-1185">Reference proteome</keyword>
<accession>A0A4Y3VIE0</accession>
<keyword evidence="1" id="KW-0732">Signal</keyword>
<evidence type="ECO:0000313" key="2">
    <source>
        <dbReference type="EMBL" id="GEC05925.1"/>
    </source>
</evidence>